<dbReference type="GO" id="GO:0004563">
    <property type="term" value="F:beta-N-acetylhexosaminidase activity"/>
    <property type="evidence" value="ECO:0007669"/>
    <property type="project" value="UniProtKB-EC"/>
</dbReference>
<protein>
    <recommendedName>
        <fullName evidence="15">Hexosaminidase D</fullName>
        <ecNumber evidence="6">3.2.1.52</ecNumber>
    </recommendedName>
    <alternativeName>
        <fullName evidence="12">Beta-N-acetylhexosaminidase</fullName>
    </alternativeName>
    <alternativeName>
        <fullName evidence="16">Beta-hexosaminidase D</fullName>
    </alternativeName>
    <alternativeName>
        <fullName evidence="17">Hexosaminidase domain-containing protein</fullName>
    </alternativeName>
    <alternativeName>
        <fullName evidence="18">N-acetyl-beta-galactosaminidase</fullName>
    </alternativeName>
</protein>
<keyword evidence="21" id="KW-1185">Reference proteome</keyword>
<organism evidence="20 21">
    <name type="scientific">Pleurodeles waltl</name>
    <name type="common">Iberian ribbed newt</name>
    <dbReference type="NCBI Taxonomy" id="8319"/>
    <lineage>
        <taxon>Eukaryota</taxon>
        <taxon>Metazoa</taxon>
        <taxon>Chordata</taxon>
        <taxon>Craniata</taxon>
        <taxon>Vertebrata</taxon>
        <taxon>Euteleostomi</taxon>
        <taxon>Amphibia</taxon>
        <taxon>Batrachia</taxon>
        <taxon>Caudata</taxon>
        <taxon>Salamandroidea</taxon>
        <taxon>Salamandridae</taxon>
        <taxon>Pleurodelinae</taxon>
        <taxon>Pleurodeles</taxon>
    </lineage>
</organism>
<evidence type="ECO:0000256" key="2">
    <source>
        <dbReference type="ARBA" id="ARBA00004123"/>
    </source>
</evidence>
<evidence type="ECO:0000256" key="10">
    <source>
        <dbReference type="ARBA" id="ARBA00023242"/>
    </source>
</evidence>
<evidence type="ECO:0000256" key="11">
    <source>
        <dbReference type="ARBA" id="ARBA00023295"/>
    </source>
</evidence>
<evidence type="ECO:0000256" key="16">
    <source>
        <dbReference type="ARBA" id="ARBA00077169"/>
    </source>
</evidence>
<dbReference type="Gene3D" id="3.20.20.80">
    <property type="entry name" value="Glycosidases"/>
    <property type="match status" value="1"/>
</dbReference>
<sequence length="625" mass="69564">MANSSTLGMKLVHLDLKGAPPRVSYLAQVLPLFRALGASGLLIEYEDMFPYSGDLECLRAQHAYSLTEIDEIQKLAKVHSLEVIPLVQTFGHLEFVLKHERYSHLREVRRFPNALNPHKEESLQLIGAMLQQVMDAHQGVKWFHIGADEVYYLGEGEESRQCLSGGECTMEQLFLNHTKAVANHVITTFPSVTPIMWDDMLRNMNEDVLAESGIAQLVEPMIWDYISDLDVNNKIQLMEKYQRCGFSRMWLASAFKGATGVNQSLTHIRHHVDNHVLWLQVANSKVSGLIQGIALTGWQRYDHFSVLCELLPVGIPSLAVCLQVLEQGDYTTKVKEVVEQSLGIASLDIENIMSCATGSFPGSDVLTLISQISFFLKTSVDELLENNRYVSGWFSPYHRKRLVVHPIMVHHFHPEAVSLLSKWNAIKDELREALDKIYYPDASREWLEENVCPILEKLQLFVEDPGCHTLRCRGSLRPRRWTAAEAAWRAAGLGDAAAGCLRSPVGRGAPGGLRRRADPGGVRSRAPCCWGRPSACAARGGLGPSGAWRRGPLHPLLPSSPSGAWIGEEKTAQALCPEADRETFSGCLGPGPRVSSGLCSGWRPGARRSRRCARDGLRWRAAPRE</sequence>
<evidence type="ECO:0000256" key="9">
    <source>
        <dbReference type="ARBA" id="ARBA00023157"/>
    </source>
</evidence>
<evidence type="ECO:0000256" key="13">
    <source>
        <dbReference type="ARBA" id="ARBA00034305"/>
    </source>
</evidence>
<evidence type="ECO:0000256" key="3">
    <source>
        <dbReference type="ARBA" id="ARBA00004496"/>
    </source>
</evidence>
<comment type="similarity">
    <text evidence="4">Belongs to the glycosyl hydrolase 20 family.</text>
</comment>
<evidence type="ECO:0000256" key="8">
    <source>
        <dbReference type="ARBA" id="ARBA00022801"/>
    </source>
</evidence>
<comment type="catalytic activity">
    <reaction evidence="1">
        <text>Hydrolysis of terminal non-reducing N-acetyl-D-hexosamine residues in N-acetyl-beta-D-hexosaminides.</text>
        <dbReference type="EC" id="3.2.1.52"/>
    </reaction>
</comment>
<keyword evidence="11" id="KW-0326">Glycosidase</keyword>
<dbReference type="GO" id="GO:0005975">
    <property type="term" value="P:carbohydrate metabolic process"/>
    <property type="evidence" value="ECO:0007669"/>
    <property type="project" value="InterPro"/>
</dbReference>
<keyword evidence="7" id="KW-0963">Cytoplasm</keyword>
<proteinExistence type="inferred from homology"/>
<evidence type="ECO:0000259" key="19">
    <source>
        <dbReference type="Pfam" id="PF00728"/>
    </source>
</evidence>
<evidence type="ECO:0000313" key="20">
    <source>
        <dbReference type="EMBL" id="KAJ1130480.1"/>
    </source>
</evidence>
<accession>A0AAV7PU27</accession>
<name>A0AAV7PU27_PLEWA</name>
<keyword evidence="10" id="KW-0539">Nucleus</keyword>
<dbReference type="InterPro" id="IPR015883">
    <property type="entry name" value="Glyco_hydro_20_cat"/>
</dbReference>
<comment type="subcellular location">
    <subcellularLocation>
        <location evidence="3">Cytoplasm</location>
    </subcellularLocation>
    <subcellularLocation>
        <location evidence="13">Extracellular vesicle</location>
    </subcellularLocation>
    <subcellularLocation>
        <location evidence="2">Nucleus</location>
    </subcellularLocation>
</comment>
<dbReference type="GO" id="GO:0005737">
    <property type="term" value="C:cytoplasm"/>
    <property type="evidence" value="ECO:0007669"/>
    <property type="project" value="UniProtKB-SubCell"/>
</dbReference>
<comment type="caution">
    <text evidence="20">The sequence shown here is derived from an EMBL/GenBank/DDBJ whole genome shotgun (WGS) entry which is preliminary data.</text>
</comment>
<evidence type="ECO:0000256" key="6">
    <source>
        <dbReference type="ARBA" id="ARBA00012663"/>
    </source>
</evidence>
<evidence type="ECO:0000256" key="1">
    <source>
        <dbReference type="ARBA" id="ARBA00001231"/>
    </source>
</evidence>
<dbReference type="FunFam" id="3.20.20.80:FF:000068">
    <property type="entry name" value="hexosaminidase D isoform X1"/>
    <property type="match status" value="1"/>
</dbReference>
<dbReference type="Proteomes" id="UP001066276">
    <property type="component" value="Chromosome 7"/>
</dbReference>
<dbReference type="EMBL" id="JANPWB010000011">
    <property type="protein sequence ID" value="KAJ1130480.1"/>
    <property type="molecule type" value="Genomic_DNA"/>
</dbReference>
<comment type="function">
    <text evidence="14">Has hexosaminidase activity. Responsible for the cleavage of the monosaccharides N-acetylglucosamine (GlcNAc) and N-acetylgalactosamine (GalNAc) from cellular substrates. Has a preference for galactosaminide over glucosaminide substrates.</text>
</comment>
<dbReference type="InterPro" id="IPR017853">
    <property type="entry name" value="GH"/>
</dbReference>
<feature type="domain" description="Glycoside hydrolase family 20 catalytic" evidence="19">
    <location>
        <begin position="61"/>
        <end position="212"/>
    </location>
</feature>
<reference evidence="20" key="1">
    <citation type="journal article" date="2022" name="bioRxiv">
        <title>Sequencing and chromosome-scale assembly of the giantPleurodeles waltlgenome.</title>
        <authorList>
            <person name="Brown T."/>
            <person name="Elewa A."/>
            <person name="Iarovenko S."/>
            <person name="Subramanian E."/>
            <person name="Araus A.J."/>
            <person name="Petzold A."/>
            <person name="Susuki M."/>
            <person name="Suzuki K.-i.T."/>
            <person name="Hayashi T."/>
            <person name="Toyoda A."/>
            <person name="Oliveira C."/>
            <person name="Osipova E."/>
            <person name="Leigh N.D."/>
            <person name="Simon A."/>
            <person name="Yun M.H."/>
        </authorList>
    </citation>
    <scope>NUCLEOTIDE SEQUENCE</scope>
    <source>
        <strain evidence="20">20211129_DDA</strain>
        <tissue evidence="20">Liver</tissue>
    </source>
</reference>
<dbReference type="PANTHER" id="PTHR21040">
    <property type="entry name" value="BCDNA.GH04120"/>
    <property type="match status" value="1"/>
</dbReference>
<evidence type="ECO:0000256" key="18">
    <source>
        <dbReference type="ARBA" id="ARBA00081277"/>
    </source>
</evidence>
<dbReference type="GO" id="GO:0005634">
    <property type="term" value="C:nucleus"/>
    <property type="evidence" value="ECO:0007669"/>
    <property type="project" value="UniProtKB-SubCell"/>
</dbReference>
<evidence type="ECO:0000256" key="15">
    <source>
        <dbReference type="ARBA" id="ARBA00070154"/>
    </source>
</evidence>
<dbReference type="AlphaFoldDB" id="A0AAV7PU27"/>
<dbReference type="GO" id="GO:1903561">
    <property type="term" value="C:extracellular vesicle"/>
    <property type="evidence" value="ECO:0007669"/>
    <property type="project" value="UniProtKB-SubCell"/>
</dbReference>
<gene>
    <name evidence="20" type="ORF">NDU88_008832</name>
</gene>
<evidence type="ECO:0000256" key="17">
    <source>
        <dbReference type="ARBA" id="ARBA00079523"/>
    </source>
</evidence>
<dbReference type="EC" id="3.2.1.52" evidence="6"/>
<dbReference type="Pfam" id="PF00728">
    <property type="entry name" value="Glyco_hydro_20"/>
    <property type="match status" value="1"/>
</dbReference>
<evidence type="ECO:0000256" key="4">
    <source>
        <dbReference type="ARBA" id="ARBA00006285"/>
    </source>
</evidence>
<comment type="subunit">
    <text evidence="5">Homodimer; disulfide-linked.</text>
</comment>
<evidence type="ECO:0000256" key="14">
    <source>
        <dbReference type="ARBA" id="ARBA00056985"/>
    </source>
</evidence>
<evidence type="ECO:0000256" key="12">
    <source>
        <dbReference type="ARBA" id="ARBA00030512"/>
    </source>
</evidence>
<evidence type="ECO:0000313" key="21">
    <source>
        <dbReference type="Proteomes" id="UP001066276"/>
    </source>
</evidence>
<evidence type="ECO:0000256" key="5">
    <source>
        <dbReference type="ARBA" id="ARBA00011748"/>
    </source>
</evidence>
<keyword evidence="8" id="KW-0378">Hydrolase</keyword>
<keyword evidence="9" id="KW-1015">Disulfide bond</keyword>
<dbReference type="SUPFAM" id="SSF51445">
    <property type="entry name" value="(Trans)glycosidases"/>
    <property type="match status" value="1"/>
</dbReference>
<dbReference type="CDD" id="cd06565">
    <property type="entry name" value="GH20_GcnA-like"/>
    <property type="match status" value="1"/>
</dbReference>
<evidence type="ECO:0000256" key="7">
    <source>
        <dbReference type="ARBA" id="ARBA00022490"/>
    </source>
</evidence>
<dbReference type="InterPro" id="IPR038901">
    <property type="entry name" value="HEXDC-like"/>
</dbReference>
<dbReference type="PANTHER" id="PTHR21040:SF6">
    <property type="entry name" value="HEXOSAMINIDASE D"/>
    <property type="match status" value="1"/>
</dbReference>